<dbReference type="PANTHER" id="PTHR44227:SF3">
    <property type="entry name" value="PROTEIN O-MANNOSYL-TRANSFERASE TMTC4"/>
    <property type="match status" value="1"/>
</dbReference>
<proteinExistence type="predicted"/>
<accession>A0A836EN64</accession>
<comment type="caution">
    <text evidence="3">The sequence shown here is derived from an EMBL/GenBank/DDBJ whole genome shotgun (WGS) entry which is preliminary data.</text>
</comment>
<evidence type="ECO:0000256" key="1">
    <source>
        <dbReference type="ARBA" id="ARBA00022737"/>
    </source>
</evidence>
<dbReference type="InterPro" id="IPR052346">
    <property type="entry name" value="O-mannosyl-transferase_TMTC"/>
</dbReference>
<dbReference type="Proteomes" id="UP000668214">
    <property type="component" value="Unassembled WGS sequence"/>
</dbReference>
<evidence type="ECO:0000313" key="3">
    <source>
        <dbReference type="EMBL" id="KAG5317199.1"/>
    </source>
</evidence>
<reference evidence="3" key="1">
    <citation type="submission" date="2020-02" db="EMBL/GenBank/DDBJ databases">
        <title>Relaxed selection underlies rapid genomic changes in the transitions from sociality to social parasitism in ants.</title>
        <authorList>
            <person name="Bi X."/>
        </authorList>
    </citation>
    <scope>NUCLEOTIDE SEQUENCE</scope>
    <source>
        <strain evidence="3">BGI-DK2014c</strain>
        <tissue evidence="3">Whole body</tissue>
    </source>
</reference>
<feature type="non-terminal residue" evidence="3">
    <location>
        <position position="1"/>
    </location>
</feature>
<protein>
    <submittedName>
        <fullName evidence="3">TMTC3 protein</fullName>
    </submittedName>
</protein>
<keyword evidence="2" id="KW-0802">TPR repeat</keyword>
<keyword evidence="4" id="KW-1185">Reference proteome</keyword>
<evidence type="ECO:0000313" key="4">
    <source>
        <dbReference type="Proteomes" id="UP000668214"/>
    </source>
</evidence>
<organism evidence="3 4">
    <name type="scientific">Pseudoatta argentina</name>
    <dbReference type="NCBI Taxonomy" id="621737"/>
    <lineage>
        <taxon>Eukaryota</taxon>
        <taxon>Metazoa</taxon>
        <taxon>Ecdysozoa</taxon>
        <taxon>Arthropoda</taxon>
        <taxon>Hexapoda</taxon>
        <taxon>Insecta</taxon>
        <taxon>Pterygota</taxon>
        <taxon>Neoptera</taxon>
        <taxon>Endopterygota</taxon>
        <taxon>Hymenoptera</taxon>
        <taxon>Apocrita</taxon>
        <taxon>Aculeata</taxon>
        <taxon>Formicoidea</taxon>
        <taxon>Formicidae</taxon>
        <taxon>Myrmicinae</taxon>
        <taxon>Pseudoatta</taxon>
    </lineage>
</organism>
<dbReference type="PANTHER" id="PTHR44227">
    <property type="match status" value="1"/>
</dbReference>
<feature type="non-terminal residue" evidence="3">
    <location>
        <position position="205"/>
    </location>
</feature>
<sequence>MIVFALRARERTNERENLSRAWYRTTPSDMRRRNNGSTCFCQASSVKKGGRSGCNETEANEPPGWCIYAAVALVAVGCYLNALDCDFVHDDIPAVVRNRDVIGEASWSSVLNDDFWGTPMESINSHKSYRPFTTLTFRFYLVCIIVYGVCIQGSATPYRLIDVGNLILDSCVAYRFVNLINDRFPLSLIRVFDRFADVFDTTGAN</sequence>
<dbReference type="GO" id="GO:0030968">
    <property type="term" value="P:endoplasmic reticulum unfolded protein response"/>
    <property type="evidence" value="ECO:0007669"/>
    <property type="project" value="TreeGrafter"/>
</dbReference>
<name>A0A836EN64_9HYME</name>
<keyword evidence="1" id="KW-0677">Repeat</keyword>
<dbReference type="GO" id="GO:0005783">
    <property type="term" value="C:endoplasmic reticulum"/>
    <property type="evidence" value="ECO:0007669"/>
    <property type="project" value="TreeGrafter"/>
</dbReference>
<dbReference type="GO" id="GO:0035269">
    <property type="term" value="P:protein O-linked glycosylation via mannose"/>
    <property type="evidence" value="ECO:0007669"/>
    <property type="project" value="TreeGrafter"/>
</dbReference>
<dbReference type="GO" id="GO:0000030">
    <property type="term" value="F:mannosyltransferase activity"/>
    <property type="evidence" value="ECO:0007669"/>
    <property type="project" value="TreeGrafter"/>
</dbReference>
<dbReference type="EMBL" id="JAANIA010002149">
    <property type="protein sequence ID" value="KAG5317199.1"/>
    <property type="molecule type" value="Genomic_DNA"/>
</dbReference>
<evidence type="ECO:0000256" key="2">
    <source>
        <dbReference type="ARBA" id="ARBA00022803"/>
    </source>
</evidence>
<dbReference type="AlphaFoldDB" id="A0A836EN64"/>
<gene>
    <name evidence="3" type="primary">Tmtc3</name>
    <name evidence="3" type="ORF">G6Z78_0008634</name>
</gene>